<evidence type="ECO:0000256" key="4">
    <source>
        <dbReference type="ARBA" id="ARBA00022989"/>
    </source>
</evidence>
<dbReference type="RefSeq" id="WP_155611110.1">
    <property type="nucleotide sequence ID" value="NZ_WNZW01000003.1"/>
</dbReference>
<accession>A0A7X3CMZ5</accession>
<feature type="transmembrane region" description="Helical" evidence="6">
    <location>
        <begin position="164"/>
        <end position="185"/>
    </location>
</feature>
<gene>
    <name evidence="7" type="ORF">GNP95_12010</name>
</gene>
<sequence>MFKKSFYYLWGSQALSNTVDVFYLVALMTFVLSTTNSLMFATLVPFIRVTAQLTSGFLAPLMVANYKLPFLLIISQSGQFLLFSLLAFYLSPWIGGNSFLLIYGIIACISFLDGWTTPARNALVPRLVTDEVLMKANGMVATTDQVVQFAGWALSGLMVAKLGAFPVLVIVAAGYGMAMLVTFWIEDPLEPQRRGIWDWRTASKQGYMAMREAQTASDPSSEIKSPSRWDTLKEGWVLIWKSPKLRALTVMDVTDMFGGSVWAGAFMLVFVKEVLLKDEQWWGYINASYFAGAVIGGLLVVAFVGRLEKRLFAAMLAGMLGYALLTTLFAVNSYAPLSLLLVLLTGPMTELAAVSRRTLIQRSASKERLPQIFSAQATLLNTVFGMSLLAMSGVAEWLGIVNMYLFAAGITLLAICTGIVNRSSFRKEVHTEGGA</sequence>
<feature type="transmembrane region" description="Helical" evidence="6">
    <location>
        <begin position="21"/>
        <end position="48"/>
    </location>
</feature>
<dbReference type="SUPFAM" id="SSF103473">
    <property type="entry name" value="MFS general substrate transporter"/>
    <property type="match status" value="1"/>
</dbReference>
<keyword evidence="2" id="KW-1003">Cell membrane</keyword>
<evidence type="ECO:0000256" key="5">
    <source>
        <dbReference type="ARBA" id="ARBA00023136"/>
    </source>
</evidence>
<keyword evidence="4 6" id="KW-1133">Transmembrane helix</keyword>
<protein>
    <submittedName>
        <fullName evidence="7">MFS transporter</fullName>
    </submittedName>
</protein>
<evidence type="ECO:0000256" key="1">
    <source>
        <dbReference type="ARBA" id="ARBA00004651"/>
    </source>
</evidence>
<feature type="transmembrane region" description="Helical" evidence="6">
    <location>
        <begin position="401"/>
        <end position="420"/>
    </location>
</feature>
<dbReference type="PANTHER" id="PTHR23513:SF19">
    <property type="entry name" value="MAJOR FACILITATOR SUPERFAMILY (MFS) PROFILE DOMAIN-CONTAINING PROTEIN"/>
    <property type="match status" value="1"/>
</dbReference>
<evidence type="ECO:0000313" key="8">
    <source>
        <dbReference type="Proteomes" id="UP000447876"/>
    </source>
</evidence>
<dbReference type="AlphaFoldDB" id="A0A7X3CMZ5"/>
<dbReference type="InterPro" id="IPR036259">
    <property type="entry name" value="MFS_trans_sf"/>
</dbReference>
<comment type="caution">
    <text evidence="7">The sequence shown here is derived from an EMBL/GenBank/DDBJ whole genome shotgun (WGS) entry which is preliminary data.</text>
</comment>
<feature type="transmembrane region" description="Helical" evidence="6">
    <location>
        <begin position="375"/>
        <end position="395"/>
    </location>
</feature>
<dbReference type="Pfam" id="PF07690">
    <property type="entry name" value="MFS_1"/>
    <property type="match status" value="1"/>
</dbReference>
<keyword evidence="5 6" id="KW-0472">Membrane</keyword>
<proteinExistence type="predicted"/>
<evidence type="ECO:0000256" key="2">
    <source>
        <dbReference type="ARBA" id="ARBA00022475"/>
    </source>
</evidence>
<feature type="transmembrane region" description="Helical" evidence="6">
    <location>
        <begin position="97"/>
        <end position="116"/>
    </location>
</feature>
<feature type="transmembrane region" description="Helical" evidence="6">
    <location>
        <begin position="337"/>
        <end position="354"/>
    </location>
</feature>
<dbReference type="EMBL" id="WNZW01000003">
    <property type="protein sequence ID" value="MUG45715.1"/>
    <property type="molecule type" value="Genomic_DNA"/>
</dbReference>
<dbReference type="Gene3D" id="1.20.1250.20">
    <property type="entry name" value="MFS general substrate transporter like domains"/>
    <property type="match status" value="1"/>
</dbReference>
<feature type="transmembrane region" description="Helical" evidence="6">
    <location>
        <begin position="281"/>
        <end position="304"/>
    </location>
</feature>
<organism evidence="7 8">
    <name type="scientific">Paenibacillus woosongensis</name>
    <dbReference type="NCBI Taxonomy" id="307580"/>
    <lineage>
        <taxon>Bacteria</taxon>
        <taxon>Bacillati</taxon>
        <taxon>Bacillota</taxon>
        <taxon>Bacilli</taxon>
        <taxon>Bacillales</taxon>
        <taxon>Paenibacillaceae</taxon>
        <taxon>Paenibacillus</taxon>
    </lineage>
</organism>
<name>A0A7X3CMZ5_9BACL</name>
<dbReference type="GO" id="GO:0022857">
    <property type="term" value="F:transmembrane transporter activity"/>
    <property type="evidence" value="ECO:0007669"/>
    <property type="project" value="InterPro"/>
</dbReference>
<feature type="transmembrane region" description="Helical" evidence="6">
    <location>
        <begin position="311"/>
        <end position="331"/>
    </location>
</feature>
<dbReference type="OrthoDB" id="2351575at2"/>
<feature type="transmembrane region" description="Helical" evidence="6">
    <location>
        <begin position="68"/>
        <end position="90"/>
    </location>
</feature>
<evidence type="ECO:0000313" key="7">
    <source>
        <dbReference type="EMBL" id="MUG45715.1"/>
    </source>
</evidence>
<dbReference type="Proteomes" id="UP000447876">
    <property type="component" value="Unassembled WGS sequence"/>
</dbReference>
<dbReference type="InterPro" id="IPR011701">
    <property type="entry name" value="MFS"/>
</dbReference>
<dbReference type="GO" id="GO:0005886">
    <property type="term" value="C:plasma membrane"/>
    <property type="evidence" value="ECO:0007669"/>
    <property type="project" value="UniProtKB-SubCell"/>
</dbReference>
<feature type="transmembrane region" description="Helical" evidence="6">
    <location>
        <begin position="248"/>
        <end position="269"/>
    </location>
</feature>
<dbReference type="PANTHER" id="PTHR23513">
    <property type="entry name" value="INTEGRAL MEMBRANE EFFLUX PROTEIN-RELATED"/>
    <property type="match status" value="1"/>
</dbReference>
<dbReference type="CDD" id="cd06173">
    <property type="entry name" value="MFS_MefA_like"/>
    <property type="match status" value="1"/>
</dbReference>
<keyword evidence="3 6" id="KW-0812">Transmembrane</keyword>
<comment type="subcellular location">
    <subcellularLocation>
        <location evidence="1">Cell membrane</location>
        <topology evidence="1">Multi-pass membrane protein</topology>
    </subcellularLocation>
</comment>
<evidence type="ECO:0000256" key="3">
    <source>
        <dbReference type="ARBA" id="ARBA00022692"/>
    </source>
</evidence>
<reference evidence="7 8" key="1">
    <citation type="submission" date="2019-11" db="EMBL/GenBank/DDBJ databases">
        <title>Draft genome sequences of five Paenibacillus species of dairy origin.</title>
        <authorList>
            <person name="Olajide A.M."/>
            <person name="Chen S."/>
            <person name="Lapointe G."/>
        </authorList>
    </citation>
    <scope>NUCLEOTIDE SEQUENCE [LARGE SCALE GENOMIC DNA]</scope>
    <source>
        <strain evidence="7 8">12CR55</strain>
    </source>
</reference>
<evidence type="ECO:0000256" key="6">
    <source>
        <dbReference type="SAM" id="Phobius"/>
    </source>
</evidence>